<feature type="transmembrane region" description="Helical" evidence="1">
    <location>
        <begin position="17"/>
        <end position="35"/>
    </location>
</feature>
<keyword evidence="1" id="KW-0472">Membrane</keyword>
<dbReference type="EMBL" id="UINC01017496">
    <property type="protein sequence ID" value="SVA72595.1"/>
    <property type="molecule type" value="Genomic_DNA"/>
</dbReference>
<organism evidence="2">
    <name type="scientific">marine metagenome</name>
    <dbReference type="NCBI Taxonomy" id="408172"/>
    <lineage>
        <taxon>unclassified sequences</taxon>
        <taxon>metagenomes</taxon>
        <taxon>ecological metagenomes</taxon>
    </lineage>
</organism>
<sequence>MNYFKQLIPTRRRKGRSLWWTLTMLMIVLFFIVYLKNIAIQ</sequence>
<keyword evidence="1" id="KW-1133">Transmembrane helix</keyword>
<evidence type="ECO:0000313" key="2">
    <source>
        <dbReference type="EMBL" id="SVA72595.1"/>
    </source>
</evidence>
<proteinExistence type="predicted"/>
<gene>
    <name evidence="2" type="ORF">METZ01_LOCUS125449</name>
</gene>
<reference evidence="2" key="1">
    <citation type="submission" date="2018-05" db="EMBL/GenBank/DDBJ databases">
        <authorList>
            <person name="Lanie J.A."/>
            <person name="Ng W.-L."/>
            <person name="Kazmierczak K.M."/>
            <person name="Andrzejewski T.M."/>
            <person name="Davidsen T.M."/>
            <person name="Wayne K.J."/>
            <person name="Tettelin H."/>
            <person name="Glass J.I."/>
            <person name="Rusch D."/>
            <person name="Podicherti R."/>
            <person name="Tsui H.-C.T."/>
            <person name="Winkler M.E."/>
        </authorList>
    </citation>
    <scope>NUCLEOTIDE SEQUENCE</scope>
</reference>
<protein>
    <submittedName>
        <fullName evidence="2">Uncharacterized protein</fullName>
    </submittedName>
</protein>
<accession>A0A381Y6I9</accession>
<evidence type="ECO:0000256" key="1">
    <source>
        <dbReference type="SAM" id="Phobius"/>
    </source>
</evidence>
<name>A0A381Y6I9_9ZZZZ</name>
<keyword evidence="1" id="KW-0812">Transmembrane</keyword>
<dbReference type="AlphaFoldDB" id="A0A381Y6I9"/>